<gene>
    <name evidence="1" type="primary">ASTN2_2</name>
    <name evidence="1" type="ORF">P7K49_001607</name>
</gene>
<dbReference type="PANTHER" id="PTHR16592:SF2">
    <property type="entry name" value="ASTROTACTIN-2"/>
    <property type="match status" value="1"/>
</dbReference>
<feature type="non-terminal residue" evidence="1">
    <location>
        <position position="51"/>
    </location>
</feature>
<sequence length="51" mass="5764">CVEEYKLAPDGKSCLMLSDVCEGPKCLKPDSKFNDTLFGEMLHGYNNRTQH</sequence>
<dbReference type="InterPro" id="IPR026995">
    <property type="entry name" value="Astrotactin"/>
</dbReference>
<dbReference type="PANTHER" id="PTHR16592">
    <property type="entry name" value="ASTROTACTIN-1-LIKE"/>
    <property type="match status" value="1"/>
</dbReference>
<proteinExistence type="predicted"/>
<dbReference type="EMBL" id="JASSZA010000001">
    <property type="protein sequence ID" value="KAK2120221.1"/>
    <property type="molecule type" value="Genomic_DNA"/>
</dbReference>
<dbReference type="Proteomes" id="UP001266305">
    <property type="component" value="Unassembled WGS sequence"/>
</dbReference>
<feature type="non-terminal residue" evidence="1">
    <location>
        <position position="1"/>
    </location>
</feature>
<evidence type="ECO:0000313" key="2">
    <source>
        <dbReference type="Proteomes" id="UP001266305"/>
    </source>
</evidence>
<protein>
    <submittedName>
        <fullName evidence="1">Astrotactin-2</fullName>
    </submittedName>
</protein>
<keyword evidence="2" id="KW-1185">Reference proteome</keyword>
<reference evidence="1 2" key="1">
    <citation type="submission" date="2023-05" db="EMBL/GenBank/DDBJ databases">
        <title>B98-5 Cell Line De Novo Hybrid Assembly: An Optical Mapping Approach.</title>
        <authorList>
            <person name="Kananen K."/>
            <person name="Auerbach J.A."/>
            <person name="Kautto E."/>
            <person name="Blachly J.S."/>
        </authorList>
    </citation>
    <scope>NUCLEOTIDE SEQUENCE [LARGE SCALE GENOMIC DNA]</scope>
    <source>
        <strain evidence="1">B95-8</strain>
        <tissue evidence="1">Cell line</tissue>
    </source>
</reference>
<name>A0ABQ9WF35_SAGOE</name>
<evidence type="ECO:0000313" key="1">
    <source>
        <dbReference type="EMBL" id="KAK2120221.1"/>
    </source>
</evidence>
<comment type="caution">
    <text evidence="1">The sequence shown here is derived from an EMBL/GenBank/DDBJ whole genome shotgun (WGS) entry which is preliminary data.</text>
</comment>
<accession>A0ABQ9WF35</accession>
<organism evidence="1 2">
    <name type="scientific">Saguinus oedipus</name>
    <name type="common">Cotton-top tamarin</name>
    <name type="synonym">Oedipomidas oedipus</name>
    <dbReference type="NCBI Taxonomy" id="9490"/>
    <lineage>
        <taxon>Eukaryota</taxon>
        <taxon>Metazoa</taxon>
        <taxon>Chordata</taxon>
        <taxon>Craniata</taxon>
        <taxon>Vertebrata</taxon>
        <taxon>Euteleostomi</taxon>
        <taxon>Mammalia</taxon>
        <taxon>Eutheria</taxon>
        <taxon>Euarchontoglires</taxon>
        <taxon>Primates</taxon>
        <taxon>Haplorrhini</taxon>
        <taxon>Platyrrhini</taxon>
        <taxon>Cebidae</taxon>
        <taxon>Callitrichinae</taxon>
        <taxon>Saguinus</taxon>
    </lineage>
</organism>